<dbReference type="InterPro" id="IPR036390">
    <property type="entry name" value="WH_DNA-bd_sf"/>
</dbReference>
<feature type="transmembrane region" description="Helical" evidence="1">
    <location>
        <begin position="271"/>
        <end position="289"/>
    </location>
</feature>
<keyword evidence="1" id="KW-0472">Membrane</keyword>
<evidence type="ECO:0000256" key="1">
    <source>
        <dbReference type="SAM" id="Phobius"/>
    </source>
</evidence>
<sequence>MTLHGLVASRRRWFNLLHPPVFFSSLWGTALAATRQTLVQQNRFFEKLELLRRVDSVIDLSRGWLQLYILMLVGENGAYVDEVVAALNVPRKAVLDSLRKMRVKGLVDINDGFIRLTEKGIEIYGILRSVAGTDSISSDMTTSRYNASSVYDVLSFVTRYVYLYDVIVALGSSPGYELPLEDLAAIARVGSRQLDEYLSVYTRREPRLLARVLRNSGWGPFRRTRVYYRLTRDGLKLLHRLPEYMRVRRSTAARILVSITRTLHPRLVLKRLMFITSLGSAIAMSIVVINPNAGVVVLGAWLVTLSFLAVLVSQSY</sequence>
<name>A0A0P0N3H2_9CREN</name>
<reference evidence="2 3" key="1">
    <citation type="submission" date="2015-10" db="EMBL/GenBank/DDBJ databases">
        <title>Complete genome sequence of hyperthermophilic archaeon Pyrodictium delaneyi Su06.</title>
        <authorList>
            <person name="Jung J.-H."/>
            <person name="Lin J."/>
            <person name="Holden J.F."/>
            <person name="Park C.-S."/>
        </authorList>
    </citation>
    <scope>NUCLEOTIDE SEQUENCE [LARGE SCALE GENOMIC DNA]</scope>
    <source>
        <strain evidence="2 3">Su06</strain>
    </source>
</reference>
<accession>A0A0P0N3H2</accession>
<dbReference type="SUPFAM" id="SSF46785">
    <property type="entry name" value="Winged helix' DNA-binding domain"/>
    <property type="match status" value="1"/>
</dbReference>
<dbReference type="KEGG" id="pdl:Pyrde_1192"/>
<feature type="transmembrane region" description="Helical" evidence="1">
    <location>
        <begin position="295"/>
        <end position="313"/>
    </location>
</feature>
<organism evidence="2 3">
    <name type="scientific">Pyrodictium delaneyi</name>
    <dbReference type="NCBI Taxonomy" id="1273541"/>
    <lineage>
        <taxon>Archaea</taxon>
        <taxon>Thermoproteota</taxon>
        <taxon>Thermoprotei</taxon>
        <taxon>Desulfurococcales</taxon>
        <taxon>Pyrodictiaceae</taxon>
        <taxon>Pyrodictium</taxon>
    </lineage>
</organism>
<dbReference type="AlphaFoldDB" id="A0A0P0N3H2"/>
<dbReference type="STRING" id="1273541.Pyrde_1192"/>
<evidence type="ECO:0000313" key="3">
    <source>
        <dbReference type="Proteomes" id="UP000058613"/>
    </source>
</evidence>
<keyword evidence="1" id="KW-1133">Transmembrane helix</keyword>
<keyword evidence="1" id="KW-0812">Transmembrane</keyword>
<dbReference type="EMBL" id="CP013011">
    <property type="protein sequence ID" value="ALL01240.1"/>
    <property type="molecule type" value="Genomic_DNA"/>
</dbReference>
<proteinExistence type="predicted"/>
<protein>
    <submittedName>
        <fullName evidence="2">Uncharacterized protein</fullName>
    </submittedName>
</protein>
<gene>
    <name evidence="2" type="ORF">Pyrde_1192</name>
</gene>
<dbReference type="Proteomes" id="UP000058613">
    <property type="component" value="Chromosome"/>
</dbReference>
<evidence type="ECO:0000313" key="2">
    <source>
        <dbReference type="EMBL" id="ALL01240.1"/>
    </source>
</evidence>